<dbReference type="PANTHER" id="PTHR10039:SF5">
    <property type="entry name" value="NACHT DOMAIN-CONTAINING PROTEIN"/>
    <property type="match status" value="1"/>
</dbReference>
<dbReference type="InterPro" id="IPR036770">
    <property type="entry name" value="Ankyrin_rpt-contain_sf"/>
</dbReference>
<dbReference type="Gene3D" id="1.25.40.20">
    <property type="entry name" value="Ankyrin repeat-containing domain"/>
    <property type="match status" value="1"/>
</dbReference>
<reference evidence="3" key="1">
    <citation type="submission" date="2021-03" db="EMBL/GenBank/DDBJ databases">
        <title>Comparative genomics and phylogenomic investigation of the class Geoglossomycetes provide insights into ecological specialization and systematics.</title>
        <authorList>
            <person name="Melie T."/>
            <person name="Pirro S."/>
            <person name="Miller A.N."/>
            <person name="Quandt A."/>
        </authorList>
    </citation>
    <scope>NUCLEOTIDE SEQUENCE</scope>
    <source>
        <strain evidence="3">CAQ_001_2017</strain>
    </source>
</reference>
<evidence type="ECO:0000259" key="2">
    <source>
        <dbReference type="Pfam" id="PF24883"/>
    </source>
</evidence>
<dbReference type="SUPFAM" id="SSF48403">
    <property type="entry name" value="Ankyrin repeat"/>
    <property type="match status" value="1"/>
</dbReference>
<dbReference type="AlphaFoldDB" id="A0A9P8IHI7"/>
<sequence length="1012" mass="112852">ALNQSSHSENVRLKEIAPATFGICFLGTPHQGSKSASIGKIAYHATVAVTRRPNVRLLHALERNSDTLDSIADSFSQTLLKVGTQISSFREEMETRKFFFSTIVVDSNSAKIGDRGEEVGSILANHRNMSKFSSATDVGFKRVSAQLRRWVGKIKRAKTGSPSLTRTNGSYGFIRKTNSIFFPNTHRFHVTGPPRYVYLAILNHPVRSHLISDCLASLNNEMARTRIGDVAKSHDLTFHWLFDRDVVPFREWLESNSKEMRQMFWIQGKPGSGKSTLMKYALHEKRTREILACDNSCWTLVGFFFHDRGSSLQKSLSGMLQEILYQILVQVEDLIPFVQPHYAKLVRHQQTKSPVWDVRTLRSALEAIVEQRETYVRMCIFLDALDEHDGDNDELASLLYELISNADNDTVRVKVCLASRSWNVFEFHFGQCPGFAIHDHTQGDIQKYTISRLGDALEFGRPEVSPEQLESIAGQVTNKASGVFIWVRLVVDELVRGIRDGTPLSVLEEDISKMPQELKDLYLRTLGRIERAYVKECFVMLQMALCSLSTLPLETFVKCTSYTLRGRISEDESTSQQEMIRRLKSRSGGLLEVISTMPVEAAICSTPIRFPSTPVVQFIHQTVKEFVRDCKSDLGICWKENPVDLGECGYLYLLRCGIEINDEWVNGIGSDLFEYASLAEKELPKGSTKVCNAVFSLTAPGRTDKVKWLIGQEKYAFARYLRDADPDIRPSNDLGHTSVTALIVSRLAVMAGLRSCARLAWESWYKVWLKVDEFSGGGEIPSLLLVAALGPRIVLNQDRMGMINSLLGAGHPVDLLTTPIPTPAGSQWHPSIISRYHTTLSLLLTSRNLYPITEETRFSIARVFLEHGADPNASLWVFPFPPSPNCLHHCARFESEDMVELFLKHGADPSKPDTLGLTPRMYATLRKHPEIIRTFSYYETGDSNQAEDSSLGTFSSLVISGCVLAACVGHGKVIGEAPGIIESSSAPASVFTVSTVFSPPSTISLGGGSDGD</sequence>
<dbReference type="InterPro" id="IPR002110">
    <property type="entry name" value="Ankyrin_rpt"/>
</dbReference>
<name>A0A9P8IHI7_9PEZI</name>
<dbReference type="Pfam" id="PF24883">
    <property type="entry name" value="NPHP3_N"/>
    <property type="match status" value="1"/>
</dbReference>
<proteinExistence type="predicted"/>
<evidence type="ECO:0000313" key="3">
    <source>
        <dbReference type="EMBL" id="KAH0555789.1"/>
    </source>
</evidence>
<dbReference type="SUPFAM" id="SSF52540">
    <property type="entry name" value="P-loop containing nucleoside triphosphate hydrolases"/>
    <property type="match status" value="1"/>
</dbReference>
<accession>A0A9P8IHI7</accession>
<dbReference type="InterPro" id="IPR027417">
    <property type="entry name" value="P-loop_NTPase"/>
</dbReference>
<feature type="non-terminal residue" evidence="3">
    <location>
        <position position="1"/>
    </location>
</feature>
<dbReference type="InterPro" id="IPR056884">
    <property type="entry name" value="NPHP3-like_N"/>
</dbReference>
<dbReference type="EMBL" id="JAGHQM010001356">
    <property type="protein sequence ID" value="KAH0555789.1"/>
    <property type="molecule type" value="Genomic_DNA"/>
</dbReference>
<dbReference type="PANTHER" id="PTHR10039">
    <property type="entry name" value="AMELOGENIN"/>
    <property type="match status" value="1"/>
</dbReference>
<gene>
    <name evidence="3" type="ORF">GP486_006266</name>
</gene>
<feature type="domain" description="Nephrocystin 3-like N-terminal" evidence="2">
    <location>
        <begin position="237"/>
        <end position="420"/>
    </location>
</feature>
<protein>
    <recommendedName>
        <fullName evidence="2">Nephrocystin 3-like N-terminal domain-containing protein</fullName>
    </recommendedName>
</protein>
<dbReference type="SMART" id="SM00248">
    <property type="entry name" value="ANK"/>
    <property type="match status" value="3"/>
</dbReference>
<dbReference type="Pfam" id="PF13637">
    <property type="entry name" value="Ank_4"/>
    <property type="match status" value="1"/>
</dbReference>
<evidence type="ECO:0000313" key="4">
    <source>
        <dbReference type="Proteomes" id="UP000750711"/>
    </source>
</evidence>
<keyword evidence="4" id="KW-1185">Reference proteome</keyword>
<comment type="caution">
    <text evidence="3">The sequence shown here is derived from an EMBL/GenBank/DDBJ whole genome shotgun (WGS) entry which is preliminary data.</text>
</comment>
<dbReference type="Proteomes" id="UP000750711">
    <property type="component" value="Unassembled WGS sequence"/>
</dbReference>
<keyword evidence="1" id="KW-0677">Repeat</keyword>
<evidence type="ECO:0000256" key="1">
    <source>
        <dbReference type="ARBA" id="ARBA00022737"/>
    </source>
</evidence>
<organism evidence="3 4">
    <name type="scientific">Trichoglossum hirsutum</name>
    <dbReference type="NCBI Taxonomy" id="265104"/>
    <lineage>
        <taxon>Eukaryota</taxon>
        <taxon>Fungi</taxon>
        <taxon>Dikarya</taxon>
        <taxon>Ascomycota</taxon>
        <taxon>Pezizomycotina</taxon>
        <taxon>Geoglossomycetes</taxon>
        <taxon>Geoglossales</taxon>
        <taxon>Geoglossaceae</taxon>
        <taxon>Trichoglossum</taxon>
    </lineage>
</organism>
<dbReference type="Gene3D" id="3.40.50.300">
    <property type="entry name" value="P-loop containing nucleotide triphosphate hydrolases"/>
    <property type="match status" value="1"/>
</dbReference>